<evidence type="ECO:0000313" key="2">
    <source>
        <dbReference type="Proteomes" id="UP000587462"/>
    </source>
</evidence>
<protein>
    <recommendedName>
        <fullName evidence="3">Alpha/beta hydrolase</fullName>
    </recommendedName>
</protein>
<keyword evidence="2" id="KW-1185">Reference proteome</keyword>
<sequence>MQDRMIAEADALTPENPFQIHTVDTGHMGIQLRPREVAGILDALV</sequence>
<gene>
    <name evidence="1" type="ORF">HG542_14935</name>
</gene>
<proteinExistence type="predicted"/>
<dbReference type="AlphaFoldDB" id="A0A7Y7B4Q1"/>
<dbReference type="EMBL" id="JABBXF010000030">
    <property type="protein sequence ID" value="NVK78958.1"/>
    <property type="molecule type" value="Genomic_DNA"/>
</dbReference>
<name>A0A7Y7B4Q1_STRMO</name>
<reference evidence="1 2" key="1">
    <citation type="submission" date="2020-04" db="EMBL/GenBank/DDBJ databases">
        <title>Draft Genome Sequence of Streptomyces morookaense DSM 40503, an 8-azaguanine-producing strain.</title>
        <authorList>
            <person name="Qi J."/>
            <person name="Gao J.-M."/>
        </authorList>
    </citation>
    <scope>NUCLEOTIDE SEQUENCE [LARGE SCALE GENOMIC DNA]</scope>
    <source>
        <strain evidence="1 2">DSM 40503</strain>
    </source>
</reference>
<dbReference type="RefSeq" id="WP_171081546.1">
    <property type="nucleotide sequence ID" value="NZ_BNBU01000006.1"/>
</dbReference>
<organism evidence="1 2">
    <name type="scientific">Streptomyces morookaense</name>
    <name type="common">Streptoverticillium morookaense</name>
    <dbReference type="NCBI Taxonomy" id="1970"/>
    <lineage>
        <taxon>Bacteria</taxon>
        <taxon>Bacillati</taxon>
        <taxon>Actinomycetota</taxon>
        <taxon>Actinomycetes</taxon>
        <taxon>Kitasatosporales</taxon>
        <taxon>Streptomycetaceae</taxon>
        <taxon>Streptomyces</taxon>
    </lineage>
</organism>
<accession>A0A7Y7B4Q1</accession>
<comment type="caution">
    <text evidence="1">The sequence shown here is derived from an EMBL/GenBank/DDBJ whole genome shotgun (WGS) entry which is preliminary data.</text>
</comment>
<evidence type="ECO:0000313" key="1">
    <source>
        <dbReference type="EMBL" id="NVK78958.1"/>
    </source>
</evidence>
<dbReference type="Proteomes" id="UP000587462">
    <property type="component" value="Unassembled WGS sequence"/>
</dbReference>
<evidence type="ECO:0008006" key="3">
    <source>
        <dbReference type="Google" id="ProtNLM"/>
    </source>
</evidence>